<dbReference type="Proteomes" id="UP001065373">
    <property type="component" value="Chromosome"/>
</dbReference>
<evidence type="ECO:0000313" key="3">
    <source>
        <dbReference type="EMBL" id="UXH30911.1"/>
    </source>
</evidence>
<dbReference type="AlphaFoldDB" id="A0A9E7RRA2"/>
<protein>
    <submittedName>
        <fullName evidence="3">Uncharacterized protein</fullName>
    </submittedName>
</protein>
<dbReference type="GeneID" id="58978620"/>
<evidence type="ECO:0000256" key="1">
    <source>
        <dbReference type="SAM" id="MobiDB-lite"/>
    </source>
</evidence>
<dbReference type="GeneID" id="75106588"/>
<dbReference type="EMBL" id="JAXUHJ010000008">
    <property type="protein sequence ID" value="MEJ8542595.1"/>
    <property type="molecule type" value="Genomic_DNA"/>
</dbReference>
<sequence length="230" mass="24682">MNLKIVLVVGLIFLFAVSSGGICYLVMGGPDLEAAYQNGKAEAVQKTQAGEIPHTVQVKNSWDRPVRVLSGTLLTGDGSGGLVIASTVTVPAGSSVEVPAYSTEPEKRTVPGSKLKPTGQAPGLIRDVISSSNPDNPDEAMKTQLKIWVLARGDKLDIYRGEVYAAVKKRDMRFYQLKERLEAVKAELKADYGLTDDELSAADINSPILNRSSPLRILSLIKTIYPGAGQ</sequence>
<dbReference type="EMBL" id="CP104550">
    <property type="protein sequence ID" value="UXH30911.1"/>
    <property type="molecule type" value="Genomic_DNA"/>
</dbReference>
<keyword evidence="4" id="KW-1185">Reference proteome</keyword>
<organism evidence="3">
    <name type="scientific">Methanothermobacter wolfeii</name>
    <name type="common">Methanobacterium wolfei</name>
    <dbReference type="NCBI Taxonomy" id="145261"/>
    <lineage>
        <taxon>Archaea</taxon>
        <taxon>Methanobacteriati</taxon>
        <taxon>Methanobacteriota</taxon>
        <taxon>Methanomada group</taxon>
        <taxon>Methanobacteria</taxon>
        <taxon>Methanobacteriales</taxon>
        <taxon>Methanobacteriaceae</taxon>
        <taxon>Methanothermobacter</taxon>
    </lineage>
</organism>
<evidence type="ECO:0000313" key="2">
    <source>
        <dbReference type="EMBL" id="MEJ8542595.1"/>
    </source>
</evidence>
<gene>
    <name evidence="3" type="ORF">N5910_05010</name>
    <name evidence="2" type="ORF">U2150_03690</name>
</gene>
<dbReference type="RefSeq" id="WP_074358996.1">
    <property type="nucleotide sequence ID" value="NZ_CP104550.1"/>
</dbReference>
<dbReference type="KEGG" id="mwo:MWSIV6_0980"/>
<accession>A0A9E7RRA2</accession>
<feature type="region of interest" description="Disordered" evidence="1">
    <location>
        <begin position="101"/>
        <end position="138"/>
    </location>
</feature>
<proteinExistence type="predicted"/>
<evidence type="ECO:0000313" key="4">
    <source>
        <dbReference type="Proteomes" id="UP001369247"/>
    </source>
</evidence>
<dbReference type="Proteomes" id="UP001369247">
    <property type="component" value="Unassembled WGS sequence"/>
</dbReference>
<name>A0A9E7RRA2_METWO</name>
<reference evidence="3" key="1">
    <citation type="submission" date="2022-09" db="EMBL/GenBank/DDBJ databases">
        <title>Characterization of three MwoI isoschizomers from sequenced genome and metagenomes.</title>
        <authorList>
            <person name="Fomenkov A."/>
            <person name="Xu S.Y."/>
            <person name="Roberts R.J."/>
        </authorList>
    </citation>
    <scope>NUCLEOTIDE SEQUENCE</scope>
    <source>
        <strain evidence="3">DSM 2970</strain>
    </source>
</reference>
<reference evidence="2 4" key="2">
    <citation type="submission" date="2023-12" db="EMBL/GenBank/DDBJ databases">
        <title>Phenotypic and Genomic Characterization of Methanothermobacter wolfeii Strain BSEL, a CO2-Capturing Archaeon with Minimal Nutrient Requirements.</title>
        <authorList>
            <person name="Ale Enriquez F."/>
            <person name="Ahring B.K."/>
        </authorList>
    </citation>
    <scope>NUCLEOTIDE SEQUENCE [LARGE SCALE GENOMIC DNA]</scope>
    <source>
        <strain evidence="2 4">BSEL-1</strain>
    </source>
</reference>